<evidence type="ECO:0008006" key="4">
    <source>
        <dbReference type="Google" id="ProtNLM"/>
    </source>
</evidence>
<proteinExistence type="predicted"/>
<dbReference type="CDD" id="cd12087">
    <property type="entry name" value="TM_EGFR-like"/>
    <property type="match status" value="1"/>
</dbReference>
<dbReference type="EMBL" id="GIBP01002260">
    <property type="protein sequence ID" value="NDV31229.1"/>
    <property type="molecule type" value="Transcribed_RNA"/>
</dbReference>
<keyword evidence="2" id="KW-1133">Transmembrane helix</keyword>
<dbReference type="Gene3D" id="3.80.10.10">
    <property type="entry name" value="Ribonuclease Inhibitor"/>
    <property type="match status" value="1"/>
</dbReference>
<sequence>MGYNHFESTIPSQIGFLKYLHYLSFTNNYLNGTIPTEIRYLINLDAMYLQGNRLSGVLPDELFQISLWSLQLGNNQFSGTLSSYLNSFCSLHSLDVTNNQLTGTLPIELLALPNLEYLSLENNSFTGMIPTLMTSTKLTILNLARNHLNGTIPSSIGDLTMLSFLDLSYNNFEGTIPSSLASLYNLQFFKLTDNHNICDACFRFNILLATCDISGVSQNCSCDHTPCGNSTCSVDPTCLHSKGLCAGIDLKLGVCSGDTLIIDGTLLNEKNEVSLSNIKSIINGDASLSIFNISSSNITVNGSVYGHSSLLYLHSTTFTVKEDFSFYNSTIFFDTLSSITIYGTVNLTYTTIILDLNFTIPPSNKTTLIRTFSSDTIWPEILLINSPPLPCESSFQQTKSSLSLQLEVIFKVCVGGAGGSVDTRIIIGASVGGVLLIAVSIGLIGALIRKKRISSEIEKLRQKKISK</sequence>
<dbReference type="PANTHER" id="PTHR48059:SF30">
    <property type="entry name" value="OS06G0587000 PROTEIN"/>
    <property type="match status" value="1"/>
</dbReference>
<keyword evidence="2" id="KW-0472">Membrane</keyword>
<evidence type="ECO:0000256" key="2">
    <source>
        <dbReference type="SAM" id="Phobius"/>
    </source>
</evidence>
<dbReference type="InterPro" id="IPR001611">
    <property type="entry name" value="Leu-rich_rpt"/>
</dbReference>
<comment type="subcellular location">
    <subcellularLocation>
        <location evidence="1">Cell envelope</location>
    </subcellularLocation>
</comment>
<feature type="transmembrane region" description="Helical" evidence="2">
    <location>
        <begin position="425"/>
        <end position="448"/>
    </location>
</feature>
<protein>
    <recommendedName>
        <fullName evidence="4">L domain-like protein</fullName>
    </recommendedName>
</protein>
<reference evidence="3" key="1">
    <citation type="journal article" date="2020" name="J. Eukaryot. Microbiol.">
        <title>De novo Sequencing, Assembly and Annotation of the Transcriptome for the Free-Living Testate Amoeba Arcella intermedia.</title>
        <authorList>
            <person name="Ribeiro G.M."/>
            <person name="Porfirio-Sousa A.L."/>
            <person name="Maurer-Alcala X.X."/>
            <person name="Katz L.A."/>
            <person name="Lahr D.J.G."/>
        </authorList>
    </citation>
    <scope>NUCLEOTIDE SEQUENCE</scope>
</reference>
<dbReference type="InterPro" id="IPR051848">
    <property type="entry name" value="PGIP"/>
</dbReference>
<dbReference type="Pfam" id="PF00560">
    <property type="entry name" value="LRR_1"/>
    <property type="match status" value="5"/>
</dbReference>
<dbReference type="SUPFAM" id="SSF52058">
    <property type="entry name" value="L domain-like"/>
    <property type="match status" value="1"/>
</dbReference>
<keyword evidence="2" id="KW-0812">Transmembrane</keyword>
<name>A0A6B2L2Q9_9EUKA</name>
<dbReference type="PANTHER" id="PTHR48059">
    <property type="entry name" value="POLYGALACTURONASE INHIBITOR 1"/>
    <property type="match status" value="1"/>
</dbReference>
<dbReference type="InterPro" id="IPR032675">
    <property type="entry name" value="LRR_dom_sf"/>
</dbReference>
<evidence type="ECO:0000256" key="1">
    <source>
        <dbReference type="ARBA" id="ARBA00004196"/>
    </source>
</evidence>
<accession>A0A6B2L2Q9</accession>
<evidence type="ECO:0000313" key="3">
    <source>
        <dbReference type="EMBL" id="NDV31229.1"/>
    </source>
</evidence>
<dbReference type="AlphaFoldDB" id="A0A6B2L2Q9"/>
<organism evidence="3">
    <name type="scientific">Arcella intermedia</name>
    <dbReference type="NCBI Taxonomy" id="1963864"/>
    <lineage>
        <taxon>Eukaryota</taxon>
        <taxon>Amoebozoa</taxon>
        <taxon>Tubulinea</taxon>
        <taxon>Elardia</taxon>
        <taxon>Arcellinida</taxon>
        <taxon>Sphaerothecina</taxon>
        <taxon>Arcellidae</taxon>
        <taxon>Arcella</taxon>
    </lineage>
</organism>